<comment type="caution">
    <text evidence="2">The sequence shown here is derived from an EMBL/GenBank/DDBJ whole genome shotgun (WGS) entry which is preliminary data.</text>
</comment>
<proteinExistence type="predicted"/>
<dbReference type="RefSeq" id="WP_264772544.1">
    <property type="nucleotide sequence ID" value="NZ_JAPDOG010000014.1"/>
</dbReference>
<dbReference type="Proteomes" id="UP001207582">
    <property type="component" value="Unassembled WGS sequence"/>
</dbReference>
<keyword evidence="3" id="KW-1185">Reference proteome</keyword>
<reference evidence="2 3" key="1">
    <citation type="submission" date="2022-10" db="EMBL/GenBank/DDBJ databases">
        <title>Defluviimonas sp. CAU 1641 isolated from mud.</title>
        <authorList>
            <person name="Kim W."/>
        </authorList>
    </citation>
    <scope>NUCLEOTIDE SEQUENCE [LARGE SCALE GENOMIC DNA]</scope>
    <source>
        <strain evidence="2 3">CAU 1641</strain>
    </source>
</reference>
<accession>A0ABT3J5G8</accession>
<evidence type="ECO:0000313" key="3">
    <source>
        <dbReference type="Proteomes" id="UP001207582"/>
    </source>
</evidence>
<sequence length="73" mass="8220">MTTIAIGRARRRPNLFDRICAAFIRRRVFTATFCDLARLGDRELNDIGLSRGMIHDLAAKSADSEAAAWLARR</sequence>
<name>A0ABT3J5G8_9RHOB</name>
<organism evidence="2 3">
    <name type="scientific">Defluviimonas salinarum</name>
    <dbReference type="NCBI Taxonomy" id="2992147"/>
    <lineage>
        <taxon>Bacteria</taxon>
        <taxon>Pseudomonadati</taxon>
        <taxon>Pseudomonadota</taxon>
        <taxon>Alphaproteobacteria</taxon>
        <taxon>Rhodobacterales</taxon>
        <taxon>Paracoccaceae</taxon>
        <taxon>Albidovulum</taxon>
    </lineage>
</organism>
<evidence type="ECO:0000259" key="1">
    <source>
        <dbReference type="Pfam" id="PF06568"/>
    </source>
</evidence>
<gene>
    <name evidence="2" type="ORF">OM960_15090</name>
</gene>
<dbReference type="EMBL" id="JAPDOG010000014">
    <property type="protein sequence ID" value="MCW3782910.1"/>
    <property type="molecule type" value="Genomic_DNA"/>
</dbReference>
<dbReference type="InterPro" id="IPR009506">
    <property type="entry name" value="YjiS-like"/>
</dbReference>
<evidence type="ECO:0000313" key="2">
    <source>
        <dbReference type="EMBL" id="MCW3782910.1"/>
    </source>
</evidence>
<feature type="domain" description="YjiS-like" evidence="1">
    <location>
        <begin position="25"/>
        <end position="55"/>
    </location>
</feature>
<protein>
    <submittedName>
        <fullName evidence="2">DUF1127 domain-containing protein</fullName>
    </submittedName>
</protein>
<dbReference type="Pfam" id="PF06568">
    <property type="entry name" value="YjiS-like"/>
    <property type="match status" value="1"/>
</dbReference>